<dbReference type="Proteomes" id="UP001378960">
    <property type="component" value="Unassembled WGS sequence"/>
</dbReference>
<gene>
    <name evidence="1" type="ORF">DAPK24_051260</name>
</gene>
<organism evidence="1 2">
    <name type="scientific">Pichia kluyveri</name>
    <name type="common">Yeast</name>
    <dbReference type="NCBI Taxonomy" id="36015"/>
    <lineage>
        <taxon>Eukaryota</taxon>
        <taxon>Fungi</taxon>
        <taxon>Dikarya</taxon>
        <taxon>Ascomycota</taxon>
        <taxon>Saccharomycotina</taxon>
        <taxon>Pichiomycetes</taxon>
        <taxon>Pichiales</taxon>
        <taxon>Pichiaceae</taxon>
        <taxon>Pichia</taxon>
    </lineage>
</organism>
<evidence type="ECO:0000313" key="1">
    <source>
        <dbReference type="EMBL" id="GMM48528.1"/>
    </source>
</evidence>
<dbReference type="EMBL" id="BTGB01000009">
    <property type="protein sequence ID" value="GMM48528.1"/>
    <property type="molecule type" value="Genomic_DNA"/>
</dbReference>
<accession>A0AAV5RAR7</accession>
<comment type="caution">
    <text evidence="1">The sequence shown here is derived from an EMBL/GenBank/DDBJ whole genome shotgun (WGS) entry which is preliminary data.</text>
</comment>
<evidence type="ECO:0008006" key="3">
    <source>
        <dbReference type="Google" id="ProtNLM"/>
    </source>
</evidence>
<protein>
    <recommendedName>
        <fullName evidence="3">Mitochondrial inner membrane i-AAA protease complex subunit MGR1</fullName>
    </recommendedName>
</protein>
<name>A0AAV5RAR7_PICKL</name>
<dbReference type="AlphaFoldDB" id="A0AAV5RAR7"/>
<reference evidence="1 2" key="1">
    <citation type="journal article" date="2023" name="Elife">
        <title>Identification of key yeast species and microbe-microbe interactions impacting larval growth of Drosophila in the wild.</title>
        <authorList>
            <person name="Mure A."/>
            <person name="Sugiura Y."/>
            <person name="Maeda R."/>
            <person name="Honda K."/>
            <person name="Sakurai N."/>
            <person name="Takahashi Y."/>
            <person name="Watada M."/>
            <person name="Katoh T."/>
            <person name="Gotoh A."/>
            <person name="Gotoh Y."/>
            <person name="Taniguchi I."/>
            <person name="Nakamura K."/>
            <person name="Hayashi T."/>
            <person name="Katayama T."/>
            <person name="Uemura T."/>
            <person name="Hattori Y."/>
        </authorList>
    </citation>
    <scope>NUCLEOTIDE SEQUENCE [LARGE SCALE GENOMIC DNA]</scope>
    <source>
        <strain evidence="1 2">PK-24</strain>
    </source>
</reference>
<evidence type="ECO:0000313" key="2">
    <source>
        <dbReference type="Proteomes" id="UP001378960"/>
    </source>
</evidence>
<keyword evidence="2" id="KW-1185">Reference proteome</keyword>
<proteinExistence type="predicted"/>
<sequence>MVELNDDTKLTFRKIDDPNDTYFERILKYNFRYSSPNLFIWGPLAPAHDALLPRTIMARLQVSLGIILIGATFRRFPSTTGKLNRIFSRGTSFLAGNALLITGIREISFYNDPLSNPLYIEIQLARELSALNPDNNGKPNKGNYWFGPKNFMPMTNKQYWQMVYSLEVNEILADQYLNCDLINQYNKLIENKFSGELINLKNDELTNRISDIINSKSDLKTETKVHPNTLINSNVKLFNEKLSKIWIKDGVNSKTLLFWSQNNPFDTLQLMEYKDYYSYIFPRLKFQKKE</sequence>